<reference evidence="2 3" key="1">
    <citation type="journal article" date="2019" name="Sci. Rep.">
        <title>Orb-weaving spider Araneus ventricosus genome elucidates the spidroin gene catalogue.</title>
        <authorList>
            <person name="Kono N."/>
            <person name="Nakamura H."/>
            <person name="Ohtoshi R."/>
            <person name="Moran D.A.P."/>
            <person name="Shinohara A."/>
            <person name="Yoshida Y."/>
            <person name="Fujiwara M."/>
            <person name="Mori M."/>
            <person name="Tomita M."/>
            <person name="Arakawa K."/>
        </authorList>
    </citation>
    <scope>NUCLEOTIDE SEQUENCE [LARGE SCALE GENOMIC DNA]</scope>
</reference>
<organism evidence="2 3">
    <name type="scientific">Araneus ventricosus</name>
    <name type="common">Orbweaver spider</name>
    <name type="synonym">Epeira ventricosa</name>
    <dbReference type="NCBI Taxonomy" id="182803"/>
    <lineage>
        <taxon>Eukaryota</taxon>
        <taxon>Metazoa</taxon>
        <taxon>Ecdysozoa</taxon>
        <taxon>Arthropoda</taxon>
        <taxon>Chelicerata</taxon>
        <taxon>Arachnida</taxon>
        <taxon>Araneae</taxon>
        <taxon>Araneomorphae</taxon>
        <taxon>Entelegynae</taxon>
        <taxon>Araneoidea</taxon>
        <taxon>Araneidae</taxon>
        <taxon>Araneus</taxon>
    </lineage>
</organism>
<keyword evidence="3" id="KW-1185">Reference proteome</keyword>
<sequence length="92" mass="10181">MVELQESKPNTRSIKEEAHSVSIPFPPNNVSDKANHLLDQLEKRIHLQLEAGMESSKTKCATANAPMETKEVGIQTISVSIRLSNPTKIQSK</sequence>
<evidence type="ECO:0000313" key="3">
    <source>
        <dbReference type="Proteomes" id="UP000499080"/>
    </source>
</evidence>
<gene>
    <name evidence="2" type="ORF">AVEN_221920_1</name>
</gene>
<dbReference type="AlphaFoldDB" id="A0A4Y2F5R8"/>
<name>A0A4Y2F5R8_ARAVE</name>
<feature type="region of interest" description="Disordered" evidence="1">
    <location>
        <begin position="1"/>
        <end position="29"/>
    </location>
</feature>
<comment type="caution">
    <text evidence="2">The sequence shown here is derived from an EMBL/GenBank/DDBJ whole genome shotgun (WGS) entry which is preliminary data.</text>
</comment>
<dbReference type="EMBL" id="BGPR01000817">
    <property type="protein sequence ID" value="GBM36643.1"/>
    <property type="molecule type" value="Genomic_DNA"/>
</dbReference>
<dbReference type="Proteomes" id="UP000499080">
    <property type="component" value="Unassembled WGS sequence"/>
</dbReference>
<protein>
    <submittedName>
        <fullName evidence="2">Uncharacterized protein</fullName>
    </submittedName>
</protein>
<proteinExistence type="predicted"/>
<accession>A0A4Y2F5R8</accession>
<evidence type="ECO:0000313" key="2">
    <source>
        <dbReference type="EMBL" id="GBM36643.1"/>
    </source>
</evidence>
<evidence type="ECO:0000256" key="1">
    <source>
        <dbReference type="SAM" id="MobiDB-lite"/>
    </source>
</evidence>